<sequence>MKPLIHFAHANGVPSKVYQKLFDLLSDEYDVIYVPLLGPDKRYPIDNHWESLTQHAIDSIVRQANGRKVIGLGHSLGAVLSFQAALARPELFEQVIMLDPPLIMGKESLALHIAKTLKLKAVDQMSPASLSLRRRDHWESREQAAELLRAKGFYQYFDADCFQAYIDHALMDDRVRGGVELTISKMDEVKIFRTNPSLWWLPQPKPAVPAHYVAAENGPFIGHGFPQMVKKKFGIPYTVAQGSHMFPLEQPAETVKLIKDLIKLNNVRS</sequence>
<dbReference type="RefSeq" id="WP_005008644.1">
    <property type="nucleotide sequence ID" value="NZ_KB849726.1"/>
</dbReference>
<keyword evidence="3" id="KW-1185">Reference proteome</keyword>
<dbReference type="AlphaFoldDB" id="N9CD32"/>
<organism evidence="2 3">
    <name type="scientific">Acinetobacter bouvetii DSM 14964 = CIP 107468</name>
    <dbReference type="NCBI Taxonomy" id="1120925"/>
    <lineage>
        <taxon>Bacteria</taxon>
        <taxon>Pseudomonadati</taxon>
        <taxon>Pseudomonadota</taxon>
        <taxon>Gammaproteobacteria</taxon>
        <taxon>Moraxellales</taxon>
        <taxon>Moraxellaceae</taxon>
        <taxon>Acinetobacter</taxon>
    </lineage>
</organism>
<dbReference type="PATRIC" id="fig|1120925.3.peg.1121"/>
<dbReference type="Pfam" id="PF12697">
    <property type="entry name" value="Abhydrolase_6"/>
    <property type="match status" value="1"/>
</dbReference>
<protein>
    <recommendedName>
        <fullName evidence="1">AB hydrolase-1 domain-containing protein</fullName>
    </recommendedName>
</protein>
<reference evidence="2 3" key="1">
    <citation type="submission" date="2013-02" db="EMBL/GenBank/DDBJ databases">
        <title>The Genome Sequence of Acinetobacter bouvetii CIP 107468.</title>
        <authorList>
            <consortium name="The Broad Institute Genome Sequencing Platform"/>
            <consortium name="The Broad Institute Genome Sequencing Center for Infectious Disease"/>
            <person name="Cerqueira G."/>
            <person name="Feldgarden M."/>
            <person name="Courvalin P."/>
            <person name="Perichon B."/>
            <person name="Grillot-Courvalin C."/>
            <person name="Clermont D."/>
            <person name="Rocha E."/>
            <person name="Yoon E.-J."/>
            <person name="Nemec A."/>
            <person name="Walker B."/>
            <person name="Young S.K."/>
            <person name="Zeng Q."/>
            <person name="Gargeya S."/>
            <person name="Fitzgerald M."/>
            <person name="Haas B."/>
            <person name="Abouelleil A."/>
            <person name="Alvarado L."/>
            <person name="Arachchi H.M."/>
            <person name="Berlin A.M."/>
            <person name="Chapman S.B."/>
            <person name="Dewar J."/>
            <person name="Goldberg J."/>
            <person name="Griggs A."/>
            <person name="Gujja S."/>
            <person name="Hansen M."/>
            <person name="Howarth C."/>
            <person name="Imamovic A."/>
            <person name="Larimer J."/>
            <person name="McCowan C."/>
            <person name="Murphy C."/>
            <person name="Neiman D."/>
            <person name="Pearson M."/>
            <person name="Priest M."/>
            <person name="Roberts A."/>
            <person name="Saif S."/>
            <person name="Shea T."/>
            <person name="Sisk P."/>
            <person name="Sykes S."/>
            <person name="Wortman J."/>
            <person name="Nusbaum C."/>
            <person name="Birren B."/>
        </authorList>
    </citation>
    <scope>NUCLEOTIDE SEQUENCE [LARGE SCALE GENOMIC DNA]</scope>
    <source>
        <strain evidence="2 3">CIP 107468</strain>
    </source>
</reference>
<evidence type="ECO:0000313" key="2">
    <source>
        <dbReference type="EMBL" id="ENV83416.1"/>
    </source>
</evidence>
<name>N9CD32_9GAMM</name>
<dbReference type="eggNOG" id="COG1073">
    <property type="taxonomic scope" value="Bacteria"/>
</dbReference>
<dbReference type="EMBL" id="APQD01000008">
    <property type="protein sequence ID" value="ENV83416.1"/>
    <property type="molecule type" value="Genomic_DNA"/>
</dbReference>
<evidence type="ECO:0000259" key="1">
    <source>
        <dbReference type="Pfam" id="PF12697"/>
    </source>
</evidence>
<dbReference type="Proteomes" id="UP000018460">
    <property type="component" value="Unassembled WGS sequence"/>
</dbReference>
<dbReference type="InterPro" id="IPR029058">
    <property type="entry name" value="AB_hydrolase_fold"/>
</dbReference>
<feature type="domain" description="AB hydrolase-1" evidence="1">
    <location>
        <begin position="7"/>
        <end position="256"/>
    </location>
</feature>
<dbReference type="SUPFAM" id="SSF53474">
    <property type="entry name" value="alpha/beta-Hydrolases"/>
    <property type="match status" value="1"/>
</dbReference>
<proteinExistence type="predicted"/>
<dbReference type="OrthoDB" id="5729753at2"/>
<comment type="caution">
    <text evidence="2">The sequence shown here is derived from an EMBL/GenBank/DDBJ whole genome shotgun (WGS) entry which is preliminary data.</text>
</comment>
<dbReference type="Gene3D" id="3.40.50.1820">
    <property type="entry name" value="alpha/beta hydrolase"/>
    <property type="match status" value="1"/>
</dbReference>
<gene>
    <name evidence="2" type="ORF">F941_01044</name>
</gene>
<dbReference type="InterPro" id="IPR000073">
    <property type="entry name" value="AB_hydrolase_1"/>
</dbReference>
<accession>N9CD32</accession>
<evidence type="ECO:0000313" key="3">
    <source>
        <dbReference type="Proteomes" id="UP000018460"/>
    </source>
</evidence>